<protein>
    <submittedName>
        <fullName evidence="1">Uncharacterized protein</fullName>
    </submittedName>
</protein>
<reference evidence="1" key="1">
    <citation type="journal article" date="2020" name="Nature">
        <title>Giant virus diversity and host interactions through global metagenomics.</title>
        <authorList>
            <person name="Schulz F."/>
            <person name="Roux S."/>
            <person name="Paez-Espino D."/>
            <person name="Jungbluth S."/>
            <person name="Walsh D.A."/>
            <person name="Denef V.J."/>
            <person name="McMahon K.D."/>
            <person name="Konstantinidis K.T."/>
            <person name="Eloe-Fadrosh E.A."/>
            <person name="Kyrpides N.C."/>
            <person name="Woyke T."/>
        </authorList>
    </citation>
    <scope>NUCLEOTIDE SEQUENCE</scope>
    <source>
        <strain evidence="1">GVMAG-S-3300013094-100</strain>
    </source>
</reference>
<name>A0A6C0KSQ6_9ZZZZ</name>
<organism evidence="1">
    <name type="scientific">viral metagenome</name>
    <dbReference type="NCBI Taxonomy" id="1070528"/>
    <lineage>
        <taxon>unclassified sequences</taxon>
        <taxon>metagenomes</taxon>
        <taxon>organismal metagenomes</taxon>
    </lineage>
</organism>
<dbReference type="EMBL" id="MN740976">
    <property type="protein sequence ID" value="QHU21002.1"/>
    <property type="molecule type" value="Genomic_DNA"/>
</dbReference>
<sequence length="1305" mass="141796">MVNPILQPQVRQSALDVATYTDSVSKYRVSTPESLIDTDFEYGVQGVKWETLQLINNVPTFFSRTGDTPFPLTDVQARSNSDYIYLYFNPTSPPALSIGSPFLITGLVTTFAGAEGSYIVNNIITSNIITYKSKVLMNFTGSIYNSYSTLMYPGQFYSGTQYSLDQMTSITTDGLNPSTLTVTMPTPPGFSSNTSFILANSISKKYVSFDSSQITNYTISAPGHDFPDFMLVSFSNLTPGSIPSPLTANSTYYTFNTTGTSLQLSSTTYPGTLVQIVATSGGAAPQALVSTNNASDGSAYTITSIPNSNAFNISAGTQVLQNSYTFVPRISLNTQCNCINFGSTPHNYPSGAPVYYNSLGNQAISAASSINGTYLALAANTTYYAIRLDAYNLQLSYTPQYLPPYTPLFLSYPESYYGGSTISSNQLILPSVAGENYGFGYFQPIVNSSTINTSNVNIQTIYKIGDVCRIESPQSNIVYTGVSINMTQPYISPGTSSLPIPPSGYPAGTYVKISSISLVGGGTYNNYGFYLKPYTTTGYTPYLSYTGATSTGTGIATPSSSGTVQMTVYYPGTVFESQIQQISSSTKFVVAAPFGNSNTSGQYLNYFMRTGLYPRPDGYALHRAYDGGVEIIPPRNTDGQIIRQTRRYFRYQPGKGIQVSLSVNFSAPIEIDRLQTLVANTNIATATTKTIHRLQTGLNITIDTIKTQAFVGTPNVYPTNPMPPWTGTFTVLSTPTYNTFTYAMGTTLSQPTIASNIPIVYVNGWSGSKMRSGMFDDQNGMFYEYDGSSIYAVRRDAVTQITGQSYVQYNSGQVTGILNNSFLSEIPLGSNIVLRGQTYKVVNILNNNIFYIQPPYRGITSSNVIISLITDTKTPQNQWNIDPCDGTGPTGYVLDIHKIQMIYFDFSWYGAGKIRYGFKETSGIVRYVHEYIHNNYSLRAYFRSGNLPARYEVCNYGTPTWVPSLLHWGTSVIMDGRYDDDKAYLFTASANVLQFTAGDTIQCFVTAGTNALSLYTGVNQFTGNINDTNVLTSFYDAYQQKTVSGYSLYTTAQTAGGYFSSNLSYKDVQNIRSGTPVTGSNIQSGTVTVGTAQRGIVTGLITGNANPIYTGQLFITKPVLTSFNYQSIIIGNSTDLIPNIIPLVSIRLTPSVDSSITGPLGVRELINKMQLKVRSIDINTTNDTECRLYLNGYLDNQNWGPATVPSLSQLIQHNKNDNIQGGINIFSFRVAGGTTDATGKRSSTVSSLDINLLGSIQNSILGGNNTYPDGPDQITVCAVCLDSAGVSATTPYIVSARITWTEAQA</sequence>
<proteinExistence type="predicted"/>
<accession>A0A6C0KSQ6</accession>
<evidence type="ECO:0000313" key="1">
    <source>
        <dbReference type="EMBL" id="QHU21002.1"/>
    </source>
</evidence>